<evidence type="ECO:0000313" key="3">
    <source>
        <dbReference type="Proteomes" id="UP000829685"/>
    </source>
</evidence>
<accession>A0A9P9WIZ4</accession>
<dbReference type="Proteomes" id="UP000829685">
    <property type="component" value="Unassembled WGS sequence"/>
</dbReference>
<name>A0A9P9WIZ4_9PEZI</name>
<gene>
    <name evidence="2" type="ORF">JX265_008068</name>
</gene>
<keyword evidence="3" id="KW-1185">Reference proteome</keyword>
<proteinExistence type="predicted"/>
<dbReference type="PROSITE" id="PS51257">
    <property type="entry name" value="PROKAR_LIPOPROTEIN"/>
    <property type="match status" value="1"/>
</dbReference>
<dbReference type="OrthoDB" id="5143362at2759"/>
<reference evidence="2" key="1">
    <citation type="submission" date="2021-03" db="EMBL/GenBank/DDBJ databases">
        <title>Revisited historic fungal species revealed as producer of novel bioactive compounds through whole genome sequencing and comparative genomics.</title>
        <authorList>
            <person name="Vignolle G.A."/>
            <person name="Hochenegger N."/>
            <person name="Mach R.L."/>
            <person name="Mach-Aigner A.R."/>
            <person name="Javad Rahimi M."/>
            <person name="Salim K.A."/>
            <person name="Chan C.M."/>
            <person name="Lim L.B.L."/>
            <person name="Cai F."/>
            <person name="Druzhinina I.S."/>
            <person name="U'Ren J.M."/>
            <person name="Derntl C."/>
        </authorList>
    </citation>
    <scope>NUCLEOTIDE SEQUENCE</scope>
    <source>
        <strain evidence="2">TUCIM 5799</strain>
    </source>
</reference>
<evidence type="ECO:0000313" key="2">
    <source>
        <dbReference type="EMBL" id="KAI1865745.1"/>
    </source>
</evidence>
<dbReference type="EMBL" id="JAFIMR010000021">
    <property type="protein sequence ID" value="KAI1865745.1"/>
    <property type="molecule type" value="Genomic_DNA"/>
</dbReference>
<protein>
    <submittedName>
        <fullName evidence="2">Uncharacterized protein</fullName>
    </submittedName>
</protein>
<sequence>MRAVSLVAASNVLALAGVASACGSAIVTVEASHGGAGNGLTNTTVTVPIGTVFTGDKALDTVSTLYLTGSLEAPLDSITCSPYKSTDGTGSGGLPFNSTTPSFLSTNTVEVGSIVCIKHA</sequence>
<comment type="caution">
    <text evidence="2">The sequence shown here is derived from an EMBL/GenBank/DDBJ whole genome shotgun (WGS) entry which is preliminary data.</text>
</comment>
<feature type="signal peptide" evidence="1">
    <location>
        <begin position="1"/>
        <end position="21"/>
    </location>
</feature>
<evidence type="ECO:0000256" key="1">
    <source>
        <dbReference type="SAM" id="SignalP"/>
    </source>
</evidence>
<organism evidence="2 3">
    <name type="scientific">Neoarthrinium moseri</name>
    <dbReference type="NCBI Taxonomy" id="1658444"/>
    <lineage>
        <taxon>Eukaryota</taxon>
        <taxon>Fungi</taxon>
        <taxon>Dikarya</taxon>
        <taxon>Ascomycota</taxon>
        <taxon>Pezizomycotina</taxon>
        <taxon>Sordariomycetes</taxon>
        <taxon>Xylariomycetidae</taxon>
        <taxon>Amphisphaeriales</taxon>
        <taxon>Apiosporaceae</taxon>
        <taxon>Neoarthrinium</taxon>
    </lineage>
</organism>
<keyword evidence="1" id="KW-0732">Signal</keyword>
<feature type="chain" id="PRO_5040283206" evidence="1">
    <location>
        <begin position="22"/>
        <end position="120"/>
    </location>
</feature>
<dbReference type="AlphaFoldDB" id="A0A9P9WIZ4"/>